<feature type="transmembrane region" description="Helical" evidence="9">
    <location>
        <begin position="12"/>
        <end position="35"/>
    </location>
</feature>
<evidence type="ECO:0000256" key="6">
    <source>
        <dbReference type="ARBA" id="ARBA00022777"/>
    </source>
</evidence>
<evidence type="ECO:0000256" key="7">
    <source>
        <dbReference type="ARBA" id="ARBA00022840"/>
    </source>
</evidence>
<feature type="transmembrane region" description="Helical" evidence="9">
    <location>
        <begin position="132"/>
        <end position="154"/>
    </location>
</feature>
<dbReference type="PANTHER" id="PTHR24421:SF10">
    <property type="entry name" value="NITRATE_NITRITE SENSOR PROTEIN NARQ"/>
    <property type="match status" value="1"/>
</dbReference>
<proteinExistence type="predicted"/>
<evidence type="ECO:0000256" key="8">
    <source>
        <dbReference type="ARBA" id="ARBA00023012"/>
    </source>
</evidence>
<keyword evidence="9" id="KW-0812">Transmembrane</keyword>
<dbReference type="GO" id="GO:0016020">
    <property type="term" value="C:membrane"/>
    <property type="evidence" value="ECO:0007669"/>
    <property type="project" value="InterPro"/>
</dbReference>
<dbReference type="Pfam" id="PF02518">
    <property type="entry name" value="HATPase_c"/>
    <property type="match status" value="1"/>
</dbReference>
<dbReference type="InterPro" id="IPR036890">
    <property type="entry name" value="HATPase_C_sf"/>
</dbReference>
<comment type="catalytic activity">
    <reaction evidence="1">
        <text>ATP + protein L-histidine = ADP + protein N-phospho-L-histidine.</text>
        <dbReference type="EC" id="2.7.13.3"/>
    </reaction>
</comment>
<dbReference type="GO" id="GO:0046983">
    <property type="term" value="F:protein dimerization activity"/>
    <property type="evidence" value="ECO:0007669"/>
    <property type="project" value="InterPro"/>
</dbReference>
<dbReference type="InterPro" id="IPR003594">
    <property type="entry name" value="HATPase_dom"/>
</dbReference>
<gene>
    <name evidence="11" type="ORF">CFK41_14050</name>
</gene>
<feature type="transmembrane region" description="Helical" evidence="9">
    <location>
        <begin position="64"/>
        <end position="97"/>
    </location>
</feature>
<keyword evidence="5" id="KW-0547">Nucleotide-binding</keyword>
<evidence type="ECO:0000313" key="12">
    <source>
        <dbReference type="Proteomes" id="UP000217889"/>
    </source>
</evidence>
<dbReference type="GO" id="GO:0005524">
    <property type="term" value="F:ATP binding"/>
    <property type="evidence" value="ECO:0007669"/>
    <property type="project" value="UniProtKB-KW"/>
</dbReference>
<dbReference type="RefSeq" id="WP_096800231.1">
    <property type="nucleotide sequence ID" value="NZ_CP023564.1"/>
</dbReference>
<keyword evidence="3" id="KW-0597">Phosphoprotein</keyword>
<evidence type="ECO:0000256" key="1">
    <source>
        <dbReference type="ARBA" id="ARBA00000085"/>
    </source>
</evidence>
<dbReference type="OrthoDB" id="227596at2"/>
<keyword evidence="12" id="KW-1185">Reference proteome</keyword>
<dbReference type="SUPFAM" id="SSF55874">
    <property type="entry name" value="ATPase domain of HSP90 chaperone/DNA topoisomerase II/histidine kinase"/>
    <property type="match status" value="1"/>
</dbReference>
<dbReference type="GO" id="GO:0000155">
    <property type="term" value="F:phosphorelay sensor kinase activity"/>
    <property type="evidence" value="ECO:0007669"/>
    <property type="project" value="InterPro"/>
</dbReference>
<evidence type="ECO:0000256" key="2">
    <source>
        <dbReference type="ARBA" id="ARBA00012438"/>
    </source>
</evidence>
<evidence type="ECO:0000313" key="11">
    <source>
        <dbReference type="EMBL" id="ATG55771.1"/>
    </source>
</evidence>
<keyword evidence="6 11" id="KW-0418">Kinase</keyword>
<evidence type="ECO:0000259" key="10">
    <source>
        <dbReference type="SMART" id="SM00387"/>
    </source>
</evidence>
<evidence type="ECO:0000256" key="3">
    <source>
        <dbReference type="ARBA" id="ARBA00022553"/>
    </source>
</evidence>
<feature type="transmembrane region" description="Helical" evidence="9">
    <location>
        <begin position="41"/>
        <end position="57"/>
    </location>
</feature>
<feature type="domain" description="Histidine kinase/HSP90-like ATPase" evidence="10">
    <location>
        <begin position="289"/>
        <end position="380"/>
    </location>
</feature>
<dbReference type="InterPro" id="IPR011712">
    <property type="entry name" value="Sig_transdc_His_kin_sub3_dim/P"/>
</dbReference>
<accession>A0A291GZX3</accession>
<name>A0A291GZX3_9MICO</name>
<dbReference type="InterPro" id="IPR050482">
    <property type="entry name" value="Sensor_HK_TwoCompSys"/>
</dbReference>
<organism evidence="11 12">
    <name type="scientific">Brachybacterium ginsengisoli</name>
    <dbReference type="NCBI Taxonomy" id="1331682"/>
    <lineage>
        <taxon>Bacteria</taxon>
        <taxon>Bacillati</taxon>
        <taxon>Actinomycetota</taxon>
        <taxon>Actinomycetes</taxon>
        <taxon>Micrococcales</taxon>
        <taxon>Dermabacteraceae</taxon>
        <taxon>Brachybacterium</taxon>
    </lineage>
</organism>
<dbReference type="EC" id="2.7.13.3" evidence="2"/>
<dbReference type="Gene3D" id="1.20.5.1930">
    <property type="match status" value="1"/>
</dbReference>
<keyword evidence="7" id="KW-0067">ATP-binding</keyword>
<feature type="transmembrane region" description="Helical" evidence="9">
    <location>
        <begin position="103"/>
        <end position="120"/>
    </location>
</feature>
<dbReference type="EMBL" id="CP023564">
    <property type="protein sequence ID" value="ATG55771.1"/>
    <property type="molecule type" value="Genomic_DNA"/>
</dbReference>
<dbReference type="Proteomes" id="UP000217889">
    <property type="component" value="Chromosome"/>
</dbReference>
<dbReference type="AlphaFoldDB" id="A0A291GZX3"/>
<dbReference type="CDD" id="cd16917">
    <property type="entry name" value="HATPase_UhpB-NarQ-NarX-like"/>
    <property type="match status" value="1"/>
</dbReference>
<dbReference type="KEGG" id="bgg:CFK41_14050"/>
<keyword evidence="8" id="KW-0902">Two-component regulatory system</keyword>
<evidence type="ECO:0000256" key="4">
    <source>
        <dbReference type="ARBA" id="ARBA00022679"/>
    </source>
</evidence>
<dbReference type="Gene3D" id="3.30.565.10">
    <property type="entry name" value="Histidine kinase-like ATPase, C-terminal domain"/>
    <property type="match status" value="1"/>
</dbReference>
<evidence type="ECO:0000256" key="9">
    <source>
        <dbReference type="SAM" id="Phobius"/>
    </source>
</evidence>
<keyword evidence="9" id="KW-0472">Membrane</keyword>
<dbReference type="PANTHER" id="PTHR24421">
    <property type="entry name" value="NITRATE/NITRITE SENSOR PROTEIN NARX-RELATED"/>
    <property type="match status" value="1"/>
</dbReference>
<keyword evidence="9" id="KW-1133">Transmembrane helix</keyword>
<reference evidence="11 12" key="1">
    <citation type="journal article" date="2014" name="Int. J. Syst. Evol. Microbiol.">
        <title>Brachybacterium ginsengisoli sp. nov., isolated from soil of a ginseng field.</title>
        <authorList>
            <person name="Hoang V.A."/>
            <person name="Kim Y.J."/>
            <person name="Nguyen N.L."/>
            <person name="Yang D.C."/>
        </authorList>
    </citation>
    <scope>NUCLEOTIDE SEQUENCE [LARGE SCALE GENOMIC DNA]</scope>
    <source>
        <strain evidence="11 12">DCY80</strain>
    </source>
</reference>
<dbReference type="SMART" id="SM00387">
    <property type="entry name" value="HATPase_c"/>
    <property type="match status" value="1"/>
</dbReference>
<evidence type="ECO:0000256" key="5">
    <source>
        <dbReference type="ARBA" id="ARBA00022741"/>
    </source>
</evidence>
<dbReference type="Pfam" id="PF07730">
    <property type="entry name" value="HisKA_3"/>
    <property type="match status" value="1"/>
</dbReference>
<sequence>MTADASRSAPWVGDVVLALAVAVLLSAVLTVSQAAGGLPPSPWAYLVVTGVGALLLARRRAPVVVLALSVLGTFVYYSLELPAIGVALPVVAALYSAAEQGRTRWAVAGGAVMFLVALVFRLRDDPQPLGTLLGTDAATNLGLLAAAIALGSAVRSHRVRSEQQAEIGRLRAQQDRREEHERLSRELHDTVGHALSVISLHTGVAADAVGHDDAAARAALGQVRAQTTDTLRELRAMVRLLRTAEGEEQEGRRQVRTLAEVPALLEPARAAGVEIRRRIEVEAGQLSPAVDAAAYRLVQEAVTNTLRHARARTLEVTAHLEGEQLLLVIADDGHGAGPAAQDGHGIAGMRERARLLGGELDIDSPATGGWTVTARLPARLTTKEDP</sequence>
<keyword evidence="4" id="KW-0808">Transferase</keyword>
<protein>
    <recommendedName>
        <fullName evidence="2">histidine kinase</fullName>
        <ecNumber evidence="2">2.7.13.3</ecNumber>
    </recommendedName>
</protein>